<accession>A0A1U7M2V7</accession>
<protein>
    <recommendedName>
        <fullName evidence="4">Probable multidrug resistance protein NorM</fullName>
    </recommendedName>
    <alternativeName>
        <fullName evidence="12">Multidrug-efflux transporter</fullName>
    </alternativeName>
</protein>
<keyword evidence="9 13" id="KW-1133">Transmembrane helix</keyword>
<feature type="transmembrane region" description="Helical" evidence="13">
    <location>
        <begin position="167"/>
        <end position="186"/>
    </location>
</feature>
<evidence type="ECO:0000256" key="10">
    <source>
        <dbReference type="ARBA" id="ARBA00023065"/>
    </source>
</evidence>
<dbReference type="InterPro" id="IPR002528">
    <property type="entry name" value="MATE_fam"/>
</dbReference>
<dbReference type="GO" id="GO:0005886">
    <property type="term" value="C:plasma membrane"/>
    <property type="evidence" value="ECO:0007669"/>
    <property type="project" value="UniProtKB-SubCell"/>
</dbReference>
<dbReference type="Proteomes" id="UP000186112">
    <property type="component" value="Unassembled WGS sequence"/>
</dbReference>
<dbReference type="GO" id="GO:0042910">
    <property type="term" value="F:xenobiotic transmembrane transporter activity"/>
    <property type="evidence" value="ECO:0007669"/>
    <property type="project" value="InterPro"/>
</dbReference>
<evidence type="ECO:0000313" key="14">
    <source>
        <dbReference type="EMBL" id="OLS01647.1"/>
    </source>
</evidence>
<feature type="transmembrane region" description="Helical" evidence="13">
    <location>
        <begin position="192"/>
        <end position="213"/>
    </location>
</feature>
<keyword evidence="7" id="KW-1003">Cell membrane</keyword>
<evidence type="ECO:0000256" key="6">
    <source>
        <dbReference type="ARBA" id="ARBA00022449"/>
    </source>
</evidence>
<dbReference type="Pfam" id="PF01554">
    <property type="entry name" value="MatE"/>
    <property type="match status" value="2"/>
</dbReference>
<comment type="subcellular location">
    <subcellularLocation>
        <location evidence="2">Cell membrane</location>
        <topology evidence="2">Multi-pass membrane protein</topology>
    </subcellularLocation>
</comment>
<dbReference type="PANTHER" id="PTHR43298:SF2">
    <property type="entry name" value="FMN_FAD EXPORTER YEEO-RELATED"/>
    <property type="match status" value="1"/>
</dbReference>
<feature type="transmembrane region" description="Helical" evidence="13">
    <location>
        <begin position="384"/>
        <end position="403"/>
    </location>
</feature>
<evidence type="ECO:0000256" key="11">
    <source>
        <dbReference type="ARBA" id="ARBA00023136"/>
    </source>
</evidence>
<evidence type="ECO:0000256" key="7">
    <source>
        <dbReference type="ARBA" id="ARBA00022475"/>
    </source>
</evidence>
<evidence type="ECO:0000256" key="12">
    <source>
        <dbReference type="ARBA" id="ARBA00031636"/>
    </source>
</evidence>
<evidence type="ECO:0000256" key="4">
    <source>
        <dbReference type="ARBA" id="ARBA00020268"/>
    </source>
</evidence>
<feature type="transmembrane region" description="Helical" evidence="13">
    <location>
        <begin position="316"/>
        <end position="335"/>
    </location>
</feature>
<feature type="transmembrane region" description="Helical" evidence="13">
    <location>
        <begin position="92"/>
        <end position="113"/>
    </location>
</feature>
<dbReference type="InterPro" id="IPR050222">
    <property type="entry name" value="MATE_MdtK"/>
</dbReference>
<evidence type="ECO:0000256" key="2">
    <source>
        <dbReference type="ARBA" id="ARBA00004651"/>
    </source>
</evidence>
<keyword evidence="11 13" id="KW-0472">Membrane</keyword>
<dbReference type="OrthoDB" id="9776324at2"/>
<dbReference type="EMBL" id="LTDM01000065">
    <property type="protein sequence ID" value="OLS01647.1"/>
    <property type="molecule type" value="Genomic_DNA"/>
</dbReference>
<comment type="function">
    <text evidence="1">Multidrug efflux pump.</text>
</comment>
<dbReference type="CDD" id="cd13138">
    <property type="entry name" value="MATE_yoeA_like"/>
    <property type="match status" value="1"/>
</dbReference>
<dbReference type="RefSeq" id="WP_084191963.1">
    <property type="nucleotide sequence ID" value="NZ_LTDM01000065.1"/>
</dbReference>
<feature type="transmembrane region" description="Helical" evidence="13">
    <location>
        <begin position="355"/>
        <end position="377"/>
    </location>
</feature>
<gene>
    <name evidence="14" type="primary">mepA_6</name>
    <name evidence="14" type="ORF">TICRE_24710</name>
</gene>
<sequence>MITDMTKGNPSTTILKFAFPMLIGNLFQQLYNIVDSVVVGRFIGKDALASVGSSFMLMNFFSFVIIGMCMGASIVYSYYFGEKNYSKLRKTIYISFLSIGIFTILLSVLLVFNIEEMLILINTPENILGDARIYLKVIFASLIFAYLFNICSALLRSIGDSRTPLYFLILAALINIVLDLLFVIVYDMGVLGVAVATAIAQAVSSILCLIYGFTKIPFIRLTREDMVFDKEIAKVVAKYSFLTSIQQSIMTFGMVCVQGIVNTFGADTIAAFTAAGKIDSIAYLPVQDFGNAFSTYVAQNKGANNMTRIREGVKSVVKTIIIFCLILSLAIYISAGKLMNIFVNASEINVIEIGVEYLSIISIFYVLIGFLFMFYGFFRGMGELNTSLFLTILSLGSRVFLAYTLSRIPQIGQRGIWWSVPIGWIIADLVGFVLYKRTHKNKLLIPQETLNF</sequence>
<evidence type="ECO:0000256" key="9">
    <source>
        <dbReference type="ARBA" id="ARBA00022989"/>
    </source>
</evidence>
<feature type="transmembrane region" description="Helical" evidence="13">
    <location>
        <begin position="415"/>
        <end position="435"/>
    </location>
</feature>
<dbReference type="NCBIfam" id="TIGR00797">
    <property type="entry name" value="matE"/>
    <property type="match status" value="1"/>
</dbReference>
<evidence type="ECO:0000256" key="1">
    <source>
        <dbReference type="ARBA" id="ARBA00003408"/>
    </source>
</evidence>
<dbReference type="GO" id="GO:0006811">
    <property type="term" value="P:monoatomic ion transport"/>
    <property type="evidence" value="ECO:0007669"/>
    <property type="project" value="UniProtKB-KW"/>
</dbReference>
<evidence type="ECO:0000256" key="13">
    <source>
        <dbReference type="SAM" id="Phobius"/>
    </source>
</evidence>
<evidence type="ECO:0000256" key="8">
    <source>
        <dbReference type="ARBA" id="ARBA00022692"/>
    </source>
</evidence>
<name>A0A1U7M2V7_TISCR</name>
<comment type="similarity">
    <text evidence="3">Belongs to the multi antimicrobial extrusion (MATE) (TC 2.A.66.1) family.</text>
</comment>
<evidence type="ECO:0000256" key="3">
    <source>
        <dbReference type="ARBA" id="ARBA00010199"/>
    </source>
</evidence>
<organism evidence="14 15">
    <name type="scientific">Tissierella creatinophila DSM 6911</name>
    <dbReference type="NCBI Taxonomy" id="1123403"/>
    <lineage>
        <taxon>Bacteria</taxon>
        <taxon>Bacillati</taxon>
        <taxon>Bacillota</taxon>
        <taxon>Tissierellia</taxon>
        <taxon>Tissierellales</taxon>
        <taxon>Tissierellaceae</taxon>
        <taxon>Tissierella</taxon>
    </lineage>
</organism>
<keyword evidence="6" id="KW-0050">Antiport</keyword>
<dbReference type="AlphaFoldDB" id="A0A1U7M2V7"/>
<keyword evidence="8 13" id="KW-0812">Transmembrane</keyword>
<dbReference type="PIRSF" id="PIRSF006603">
    <property type="entry name" value="DinF"/>
    <property type="match status" value="1"/>
</dbReference>
<dbReference type="InterPro" id="IPR048279">
    <property type="entry name" value="MdtK-like"/>
</dbReference>
<feature type="transmembrane region" description="Helical" evidence="13">
    <location>
        <begin position="60"/>
        <end position="80"/>
    </location>
</feature>
<keyword evidence="15" id="KW-1185">Reference proteome</keyword>
<feature type="transmembrane region" description="Helical" evidence="13">
    <location>
        <begin position="133"/>
        <end position="155"/>
    </location>
</feature>
<reference evidence="14 15" key="1">
    <citation type="submission" date="2016-02" db="EMBL/GenBank/DDBJ databases">
        <title>Genome sequence of Tissierella creatinophila DSM 6911.</title>
        <authorList>
            <person name="Poehlein A."/>
            <person name="Daniel R."/>
        </authorList>
    </citation>
    <scope>NUCLEOTIDE SEQUENCE [LARGE SCALE GENOMIC DNA]</scope>
    <source>
        <strain evidence="14 15">DSM 6911</strain>
    </source>
</reference>
<comment type="caution">
    <text evidence="14">The sequence shown here is derived from an EMBL/GenBank/DDBJ whole genome shotgun (WGS) entry which is preliminary data.</text>
</comment>
<proteinExistence type="inferred from homology"/>
<evidence type="ECO:0000313" key="15">
    <source>
        <dbReference type="Proteomes" id="UP000186112"/>
    </source>
</evidence>
<keyword evidence="10" id="KW-0406">Ion transport</keyword>
<evidence type="ECO:0000256" key="5">
    <source>
        <dbReference type="ARBA" id="ARBA00022448"/>
    </source>
</evidence>
<keyword evidence="5" id="KW-0813">Transport</keyword>
<dbReference type="GO" id="GO:0015297">
    <property type="term" value="F:antiporter activity"/>
    <property type="evidence" value="ECO:0007669"/>
    <property type="project" value="UniProtKB-KW"/>
</dbReference>
<dbReference type="PANTHER" id="PTHR43298">
    <property type="entry name" value="MULTIDRUG RESISTANCE PROTEIN NORM-RELATED"/>
    <property type="match status" value="1"/>
</dbReference>